<dbReference type="AlphaFoldDB" id="A0A1I0QVI6"/>
<dbReference type="CDD" id="cd04818">
    <property type="entry name" value="PA_subtilisin_1"/>
    <property type="match status" value="1"/>
</dbReference>
<dbReference type="PRINTS" id="PR00999">
    <property type="entry name" value="FUNGALYSIN"/>
</dbReference>
<dbReference type="PANTHER" id="PTHR33478:SF1">
    <property type="entry name" value="EXTRACELLULAR METALLOPROTEINASE MEP"/>
    <property type="match status" value="1"/>
</dbReference>
<dbReference type="InterPro" id="IPR027268">
    <property type="entry name" value="Peptidase_M4/M1_CTD_sf"/>
</dbReference>
<keyword evidence="4" id="KW-0964">Secreted</keyword>
<dbReference type="GO" id="GO:0005615">
    <property type="term" value="C:extracellular space"/>
    <property type="evidence" value="ECO:0007669"/>
    <property type="project" value="InterPro"/>
</dbReference>
<keyword evidence="8" id="KW-0378">Hydrolase</keyword>
<dbReference type="SUPFAM" id="SSF52025">
    <property type="entry name" value="PA domain"/>
    <property type="match status" value="1"/>
</dbReference>
<organism evidence="15 16">
    <name type="scientific">Chryseobacterium wanjuense</name>
    <dbReference type="NCBI Taxonomy" id="356305"/>
    <lineage>
        <taxon>Bacteria</taxon>
        <taxon>Pseudomonadati</taxon>
        <taxon>Bacteroidota</taxon>
        <taxon>Flavobacteriia</taxon>
        <taxon>Flavobacteriales</taxon>
        <taxon>Weeksellaceae</taxon>
        <taxon>Chryseobacterium group</taxon>
        <taxon>Chryseobacterium</taxon>
    </lineage>
</organism>
<proteinExistence type="inferred from homology"/>
<dbReference type="Gene3D" id="3.50.30.30">
    <property type="match status" value="1"/>
</dbReference>
<dbReference type="InterPro" id="IPR046450">
    <property type="entry name" value="PA_dom_sf"/>
</dbReference>
<evidence type="ECO:0000256" key="6">
    <source>
        <dbReference type="ARBA" id="ARBA00022723"/>
    </source>
</evidence>
<comment type="subcellular location">
    <subcellularLocation>
        <location evidence="2">Secreted</location>
    </subcellularLocation>
</comment>
<keyword evidence="9" id="KW-0862">Zinc</keyword>
<dbReference type="InterPro" id="IPR026444">
    <property type="entry name" value="Secre_tail"/>
</dbReference>
<dbReference type="InterPro" id="IPR003137">
    <property type="entry name" value="PA_domain"/>
</dbReference>
<evidence type="ECO:0000259" key="14">
    <source>
        <dbReference type="Pfam" id="PF18962"/>
    </source>
</evidence>
<dbReference type="EMBL" id="FOIU01000001">
    <property type="protein sequence ID" value="SEW31688.1"/>
    <property type="molecule type" value="Genomic_DNA"/>
</dbReference>
<evidence type="ECO:0000256" key="4">
    <source>
        <dbReference type="ARBA" id="ARBA00022525"/>
    </source>
</evidence>
<dbReference type="GO" id="GO:0006508">
    <property type="term" value="P:proteolysis"/>
    <property type="evidence" value="ECO:0007669"/>
    <property type="project" value="UniProtKB-KW"/>
</dbReference>
<dbReference type="Gene3D" id="1.10.390.10">
    <property type="entry name" value="Neutral Protease Domain 2"/>
    <property type="match status" value="1"/>
</dbReference>
<evidence type="ECO:0000313" key="16">
    <source>
        <dbReference type="Proteomes" id="UP000199469"/>
    </source>
</evidence>
<feature type="domain" description="PA" evidence="13">
    <location>
        <begin position="473"/>
        <end position="546"/>
    </location>
</feature>
<evidence type="ECO:0000256" key="12">
    <source>
        <dbReference type="SAM" id="SignalP"/>
    </source>
</evidence>
<dbReference type="NCBIfam" id="TIGR04183">
    <property type="entry name" value="Por_Secre_tail"/>
    <property type="match status" value="1"/>
</dbReference>
<dbReference type="Pfam" id="PF18962">
    <property type="entry name" value="Por_Secre_tail"/>
    <property type="match status" value="1"/>
</dbReference>
<dbReference type="Pfam" id="PF02128">
    <property type="entry name" value="Peptidase_M36"/>
    <property type="match status" value="1"/>
</dbReference>
<accession>A0A1I0QVI6</accession>
<keyword evidence="16" id="KW-1185">Reference proteome</keyword>
<sequence>MNNICKLAPLLINMKKRTLPLMFAALAVFSSSSLFSQNNETLIKNYISKNKIREYKKSDLTNFSIDVNDHSESMNGDVVKIQQMYKGLPVYRSLGSVLIKNNQVVLYNDSFEKDYQNVDSNIPAISKETAFGFASKGTNIEDPSKVKILNFHDADTKDAFAKHQLVYVKKGEDLVLCYEFTFPERKTSNYWDILVNANTGEIIEKNNLNLSCNFVDHPYGHSHENSLAVFPLGKENYESAIPKTSVLLSPDNASYNVFPFPIEAPTFGSRSVVTNPWNLTASPEGWHSDGTIHYTTAQGNNVFAYQDLYDDDFFTGTTVDGGATRNFNFPYTAGALALTNQDAAITNLFYANNMMHDIFYKFGFTPASKNFQKNNFNLGGTGNDFVNAEAQDGAGTVVTANVQNYNNANFATPQDGGSGRMQMYVWVNSSQKLFYNAPASATSRTPVSYIAQFGQQITGLPVSGDVKLSPVLDACTALPANSLSGFIGLAERGNCDFSIKVENMQNAGAIGAILYNSPTSAAPGNMSGTNANVYIMSELIDNVEGEYIKSQLANNVPVNVSMSYSTKQDGSFDNGIMIHEYGHGISNRLTGNGYTCLQYTQSKEQMGEGWSDFFALMLTNKSGDNASVPRGMATYALGEGISGDGLRPAKYSPDFLINDYTYVDTNGMEFLNGSTMVPDVHSIGFVWATMLWDLNWQYVAKYGYASDVTSNTTNGSSRVLQLVTDALKLQACSPTFIDGRNAILQAELATTGGVDKCMIWRTFAKRGLGVNASAGSKTNINDQVQDFTVPAECVLATDEVKTVKDNISIYPNPAKNEFFINFPSNTLGKVSVEIYDMSGKLVSSEDKISPDAKKSISTDKLINGTYMVKVKGLGFDATSKVIVKK</sequence>
<gene>
    <name evidence="15" type="ORF">SAMN05421841_2229</name>
</gene>
<dbReference type="Proteomes" id="UP000199469">
    <property type="component" value="Unassembled WGS sequence"/>
</dbReference>
<keyword evidence="5" id="KW-0645">Protease</keyword>
<reference evidence="16" key="1">
    <citation type="submission" date="2016-10" db="EMBL/GenBank/DDBJ databases">
        <authorList>
            <person name="Varghese N."/>
            <person name="Submissions S."/>
        </authorList>
    </citation>
    <scope>NUCLEOTIDE SEQUENCE [LARGE SCALE GENOMIC DNA]</scope>
    <source>
        <strain evidence="16">DSM 17724</strain>
    </source>
</reference>
<evidence type="ECO:0000256" key="3">
    <source>
        <dbReference type="ARBA" id="ARBA00006006"/>
    </source>
</evidence>
<feature type="signal peptide" evidence="12">
    <location>
        <begin position="1"/>
        <end position="36"/>
    </location>
</feature>
<keyword evidence="6" id="KW-0479">Metal-binding</keyword>
<dbReference type="InterPro" id="IPR001842">
    <property type="entry name" value="Peptidase_M36"/>
</dbReference>
<dbReference type="PANTHER" id="PTHR33478">
    <property type="entry name" value="EXTRACELLULAR METALLOPROTEINASE MEP"/>
    <property type="match status" value="1"/>
</dbReference>
<dbReference type="GO" id="GO:0004222">
    <property type="term" value="F:metalloendopeptidase activity"/>
    <property type="evidence" value="ECO:0007669"/>
    <property type="project" value="InterPro"/>
</dbReference>
<dbReference type="GO" id="GO:0008270">
    <property type="term" value="F:zinc ion binding"/>
    <property type="evidence" value="ECO:0007669"/>
    <property type="project" value="InterPro"/>
</dbReference>
<feature type="chain" id="PRO_5011583137" evidence="12">
    <location>
        <begin position="37"/>
        <end position="885"/>
    </location>
</feature>
<keyword evidence="7 12" id="KW-0732">Signal</keyword>
<evidence type="ECO:0000256" key="9">
    <source>
        <dbReference type="ARBA" id="ARBA00022833"/>
    </source>
</evidence>
<evidence type="ECO:0000256" key="8">
    <source>
        <dbReference type="ARBA" id="ARBA00022801"/>
    </source>
</evidence>
<dbReference type="STRING" id="356305.SAMN05421841_2229"/>
<comment type="cofactor">
    <cofactor evidence="1">
        <name>Zn(2+)</name>
        <dbReference type="ChEBI" id="CHEBI:29105"/>
    </cofactor>
</comment>
<dbReference type="NCBIfam" id="NF038113">
    <property type="entry name" value="T9SSA_dep_M36"/>
    <property type="match status" value="1"/>
</dbReference>
<dbReference type="InterPro" id="IPR050371">
    <property type="entry name" value="Fungal_virulence_M36"/>
</dbReference>
<evidence type="ECO:0000256" key="1">
    <source>
        <dbReference type="ARBA" id="ARBA00001947"/>
    </source>
</evidence>
<dbReference type="Gene3D" id="3.10.170.10">
    <property type="match status" value="1"/>
</dbReference>
<evidence type="ECO:0000259" key="13">
    <source>
        <dbReference type="Pfam" id="PF02225"/>
    </source>
</evidence>
<name>A0A1I0QVI6_9FLAO</name>
<dbReference type="Pfam" id="PF02225">
    <property type="entry name" value="PA"/>
    <property type="match status" value="1"/>
</dbReference>
<evidence type="ECO:0000256" key="7">
    <source>
        <dbReference type="ARBA" id="ARBA00022729"/>
    </source>
</evidence>
<evidence type="ECO:0000256" key="10">
    <source>
        <dbReference type="ARBA" id="ARBA00023049"/>
    </source>
</evidence>
<evidence type="ECO:0000256" key="11">
    <source>
        <dbReference type="ARBA" id="ARBA00023145"/>
    </source>
</evidence>
<protein>
    <submittedName>
        <fullName evidence="15">Por secretion system C-terminal sorting domain-containing protein</fullName>
    </submittedName>
</protein>
<evidence type="ECO:0000256" key="2">
    <source>
        <dbReference type="ARBA" id="ARBA00004613"/>
    </source>
</evidence>
<keyword evidence="10" id="KW-0482">Metalloprotease</keyword>
<comment type="similarity">
    <text evidence="3">Belongs to the peptidase M36 family.</text>
</comment>
<evidence type="ECO:0000256" key="5">
    <source>
        <dbReference type="ARBA" id="ARBA00022670"/>
    </source>
</evidence>
<dbReference type="SUPFAM" id="SSF55486">
    <property type="entry name" value="Metalloproteases ('zincins'), catalytic domain"/>
    <property type="match status" value="1"/>
</dbReference>
<dbReference type="OrthoDB" id="5377264at2"/>
<keyword evidence="11" id="KW-0865">Zymogen</keyword>
<dbReference type="CDD" id="cd09596">
    <property type="entry name" value="M36"/>
    <property type="match status" value="1"/>
</dbReference>
<evidence type="ECO:0000313" key="15">
    <source>
        <dbReference type="EMBL" id="SEW31688.1"/>
    </source>
</evidence>
<feature type="domain" description="Secretion system C-terminal sorting" evidence="14">
    <location>
        <begin position="809"/>
        <end position="883"/>
    </location>
</feature>